<dbReference type="PANTHER" id="PTHR43000">
    <property type="entry name" value="DTDP-D-GLUCOSE 4,6-DEHYDRATASE-RELATED"/>
    <property type="match status" value="1"/>
</dbReference>
<proteinExistence type="predicted"/>
<evidence type="ECO:0000313" key="6">
    <source>
        <dbReference type="EMBL" id="RJO60642.1"/>
    </source>
</evidence>
<dbReference type="InterPro" id="IPR016040">
    <property type="entry name" value="NAD(P)-bd_dom"/>
</dbReference>
<dbReference type="GO" id="GO:0008446">
    <property type="term" value="F:GDP-mannose 4,6-dehydratase activity"/>
    <property type="evidence" value="ECO:0007669"/>
    <property type="project" value="UniProtKB-EC"/>
</dbReference>
<dbReference type="Gene3D" id="3.40.50.720">
    <property type="entry name" value="NAD(P)-binding Rossmann-like Domain"/>
    <property type="match status" value="1"/>
</dbReference>
<organism evidence="6 7">
    <name type="scientific">candidate division WS5 bacterium</name>
    <dbReference type="NCBI Taxonomy" id="2093353"/>
    <lineage>
        <taxon>Bacteria</taxon>
        <taxon>candidate division WS5</taxon>
    </lineage>
</organism>
<comment type="catalytic activity">
    <reaction evidence="1">
        <text>GDP-alpha-D-mannose = GDP-4-dehydro-alpha-D-rhamnose + H2O</text>
        <dbReference type="Rhea" id="RHEA:23820"/>
        <dbReference type="ChEBI" id="CHEBI:15377"/>
        <dbReference type="ChEBI" id="CHEBI:57527"/>
        <dbReference type="ChEBI" id="CHEBI:57964"/>
        <dbReference type="EC" id="4.2.1.47"/>
    </reaction>
</comment>
<comment type="cofactor">
    <cofactor evidence="2">
        <name>NADP(+)</name>
        <dbReference type="ChEBI" id="CHEBI:58349"/>
    </cofactor>
</comment>
<name>A0A419DC57_9BACT</name>
<protein>
    <submittedName>
        <fullName evidence="6">SDR family oxidoreductase</fullName>
    </submittedName>
</protein>
<dbReference type="EMBL" id="QZJW01000043">
    <property type="protein sequence ID" value="RJO60642.1"/>
    <property type="molecule type" value="Genomic_DNA"/>
</dbReference>
<dbReference type="Proteomes" id="UP000285655">
    <property type="component" value="Unassembled WGS sequence"/>
</dbReference>
<dbReference type="AlphaFoldDB" id="A0A419DC57"/>
<evidence type="ECO:0000256" key="3">
    <source>
        <dbReference type="ARBA" id="ARBA00023239"/>
    </source>
</evidence>
<reference evidence="6 7" key="1">
    <citation type="journal article" date="2017" name="ISME J.">
        <title>Energy and carbon metabolisms in a deep terrestrial subsurface fluid microbial community.</title>
        <authorList>
            <person name="Momper L."/>
            <person name="Jungbluth S.P."/>
            <person name="Lee M.D."/>
            <person name="Amend J.P."/>
        </authorList>
    </citation>
    <scope>NUCLEOTIDE SEQUENCE [LARGE SCALE GENOMIC DNA]</scope>
    <source>
        <strain evidence="6">SURF_29</strain>
    </source>
</reference>
<evidence type="ECO:0000256" key="2">
    <source>
        <dbReference type="ARBA" id="ARBA00001937"/>
    </source>
</evidence>
<dbReference type="Pfam" id="PF16363">
    <property type="entry name" value="GDP_Man_Dehyd"/>
    <property type="match status" value="1"/>
</dbReference>
<feature type="domain" description="NAD(P)-binding" evidence="5">
    <location>
        <begin position="7"/>
        <end position="323"/>
    </location>
</feature>
<keyword evidence="3" id="KW-0456">Lyase</keyword>
<dbReference type="InterPro" id="IPR036291">
    <property type="entry name" value="NAD(P)-bd_dom_sf"/>
</dbReference>
<evidence type="ECO:0000256" key="4">
    <source>
        <dbReference type="ARBA" id="ARBA00059383"/>
    </source>
</evidence>
<evidence type="ECO:0000313" key="7">
    <source>
        <dbReference type="Proteomes" id="UP000285655"/>
    </source>
</evidence>
<dbReference type="FunFam" id="3.40.50.720:FF:000924">
    <property type="entry name" value="GDP-mannose 4,6 dehydratase"/>
    <property type="match status" value="1"/>
</dbReference>
<evidence type="ECO:0000259" key="5">
    <source>
        <dbReference type="Pfam" id="PF16363"/>
    </source>
</evidence>
<accession>A0A419DC57</accession>
<dbReference type="SUPFAM" id="SSF51735">
    <property type="entry name" value="NAD(P)-binding Rossmann-fold domains"/>
    <property type="match status" value="1"/>
</dbReference>
<sequence length="341" mass="38717">MNKKRTLITGITGMVGSHLADYLLESTDWEIYGICRWRSPLDNVEHLLPRANKKDRLHFLYADLNDYISLSKSIESSRPDFVFHLAAQSYPRTSFDAPIDTLNTNILGTARLLEALKNFKDRKEIDPVIHVCSSSEVFGRVPKEKIPIGEEENFHPASPYAISKIGTDVLGRYYGEAYGMKTVITRMFTHTGPRRGDVFAESTFAKQIALIEAGLLAPVVKVGNLNSLRTFADVRDAVRAYYMLVTTNPVAGAYYNIGGTYSCTVGEMLNYLLSISREKKIEVEIDAERLRPIDADLQVPDTKKFQAHTGWKPEISFEKTMQDLLDYWRGRVEKGKYFLQR</sequence>
<gene>
    <name evidence="6" type="ORF">C4544_04850</name>
</gene>
<evidence type="ECO:0000256" key="1">
    <source>
        <dbReference type="ARBA" id="ARBA00000188"/>
    </source>
</evidence>
<dbReference type="Gene3D" id="3.90.25.10">
    <property type="entry name" value="UDP-galactose 4-epimerase, domain 1"/>
    <property type="match status" value="1"/>
</dbReference>
<comment type="caution">
    <text evidence="6">The sequence shown here is derived from an EMBL/GenBank/DDBJ whole genome shotgun (WGS) entry which is preliminary data.</text>
</comment>
<comment type="function">
    <text evidence="4">Catalyzes the conversion of GDP-D-mannose to GDP-4-dehydro-6-deoxy-D-mannose.</text>
</comment>
<dbReference type="CDD" id="cd05260">
    <property type="entry name" value="GDP_MD_SDR_e"/>
    <property type="match status" value="1"/>
</dbReference>